<comment type="caution">
    <text evidence="1">The sequence shown here is derived from an EMBL/GenBank/DDBJ whole genome shotgun (WGS) entry which is preliminary data.</text>
</comment>
<dbReference type="Proteomes" id="UP000603912">
    <property type="component" value="Unassembled WGS sequence"/>
</dbReference>
<evidence type="ECO:0000313" key="2">
    <source>
        <dbReference type="Proteomes" id="UP000603912"/>
    </source>
</evidence>
<reference evidence="1" key="2">
    <citation type="submission" date="2020-09" db="EMBL/GenBank/DDBJ databases">
        <authorList>
            <person name="Sun Q."/>
            <person name="Zhou Y."/>
        </authorList>
    </citation>
    <scope>NUCLEOTIDE SEQUENCE</scope>
    <source>
        <strain evidence="1">CGMCC 1.12214</strain>
    </source>
</reference>
<accession>A0A917MIT1</accession>
<evidence type="ECO:0000313" key="1">
    <source>
        <dbReference type="EMBL" id="GGH27656.1"/>
    </source>
</evidence>
<gene>
    <name evidence="1" type="ORF">GCM10007036_36330</name>
</gene>
<reference evidence="1" key="1">
    <citation type="journal article" date="2014" name="Int. J. Syst. Evol. Microbiol.">
        <title>Complete genome sequence of Corynebacterium casei LMG S-19264T (=DSM 44701T), isolated from a smear-ripened cheese.</title>
        <authorList>
            <consortium name="US DOE Joint Genome Institute (JGI-PGF)"/>
            <person name="Walter F."/>
            <person name="Albersmeier A."/>
            <person name="Kalinowski J."/>
            <person name="Ruckert C."/>
        </authorList>
    </citation>
    <scope>NUCLEOTIDE SEQUENCE</scope>
    <source>
        <strain evidence="1">CGMCC 1.12214</strain>
    </source>
</reference>
<proteinExistence type="predicted"/>
<evidence type="ECO:0008006" key="3">
    <source>
        <dbReference type="Google" id="ProtNLM"/>
    </source>
</evidence>
<dbReference type="AlphaFoldDB" id="A0A917MIT1"/>
<dbReference type="EMBL" id="BMES01000002">
    <property type="protein sequence ID" value="GGH27656.1"/>
    <property type="molecule type" value="Genomic_DNA"/>
</dbReference>
<sequence>MDQLALAANLSEELARENKPSAEKVQALRTIQENLLTKAGERLTLTGAAKQLNISRQAMHKRIKSGAALGLMIGETLVVPAIQLIQSEAGSTVVPHLKDVLLLFGEAGSWSALQYLVEPDPALGGAVPIDLLKGGNVQTVIAAARAFLGLDEG</sequence>
<keyword evidence="2" id="KW-1185">Reference proteome</keyword>
<protein>
    <recommendedName>
        <fullName evidence="3">Antitoxin Xre/MbcA/ParS-like toxin-binding domain-containing protein</fullName>
    </recommendedName>
</protein>
<name>A0A917MIT1_9HYPH</name>
<organism evidence="1 2">
    <name type="scientific">Alsobacter metallidurans</name>
    <dbReference type="NCBI Taxonomy" id="340221"/>
    <lineage>
        <taxon>Bacteria</taxon>
        <taxon>Pseudomonadati</taxon>
        <taxon>Pseudomonadota</taxon>
        <taxon>Alphaproteobacteria</taxon>
        <taxon>Hyphomicrobiales</taxon>
        <taxon>Alsobacteraceae</taxon>
        <taxon>Alsobacter</taxon>
    </lineage>
</organism>